<dbReference type="SMART" id="SM00411">
    <property type="entry name" value="BHL"/>
    <property type="match status" value="1"/>
</dbReference>
<dbReference type="CDD" id="cd13836">
    <property type="entry name" value="IHF_B"/>
    <property type="match status" value="1"/>
</dbReference>
<keyword evidence="5" id="KW-1185">Reference proteome</keyword>
<reference evidence="4 5" key="1">
    <citation type="submission" date="2022-10" db="EMBL/GenBank/DDBJ databases">
        <title>Luteolibacter flavescens strain MCCC 1K03193, whole genome shotgun sequencing project.</title>
        <authorList>
            <person name="Zhao G."/>
            <person name="Shen L."/>
        </authorList>
    </citation>
    <scope>NUCLEOTIDE SEQUENCE [LARGE SCALE GENOMIC DNA]</scope>
    <source>
        <strain evidence="4 5">MCCC 1K03193</strain>
    </source>
</reference>
<dbReference type="InterPro" id="IPR010992">
    <property type="entry name" value="IHF-like_DNA-bd_dom_sf"/>
</dbReference>
<comment type="similarity">
    <text evidence="1 3">Belongs to the bacterial histone-like protein family.</text>
</comment>
<evidence type="ECO:0000256" key="1">
    <source>
        <dbReference type="ARBA" id="ARBA00010529"/>
    </source>
</evidence>
<comment type="caution">
    <text evidence="4">The sequence shown here is derived from an EMBL/GenBank/DDBJ whole genome shotgun (WGS) entry which is preliminary data.</text>
</comment>
<evidence type="ECO:0000256" key="3">
    <source>
        <dbReference type="RuleBase" id="RU003939"/>
    </source>
</evidence>
<sequence length="167" mass="18840">MEPKPLARLQNCISRLRLPSQAIETPLARNQHDFSHFFAGQTPPCVVSNPRAARRTTFTRKAMATITKRELVIKISNETGLTQQQVFDVIQKTLDSITDSLSNGDTVVMRNFGAFQVKETKAKIGRNPKDPDKDVPIPARAVVKFKPGKEMKEQVARTLPMIRERDK</sequence>
<dbReference type="RefSeq" id="WP_264501086.1">
    <property type="nucleotide sequence ID" value="NZ_JAPDDS010000005.1"/>
</dbReference>
<evidence type="ECO:0000313" key="5">
    <source>
        <dbReference type="Proteomes" id="UP001207930"/>
    </source>
</evidence>
<dbReference type="Proteomes" id="UP001207930">
    <property type="component" value="Unassembled WGS sequence"/>
</dbReference>
<evidence type="ECO:0000256" key="2">
    <source>
        <dbReference type="ARBA" id="ARBA00023125"/>
    </source>
</evidence>
<accession>A0ABT3FNH4</accession>
<protein>
    <submittedName>
        <fullName evidence="4">Integration host factor subunit beta</fullName>
    </submittedName>
</protein>
<organism evidence="4 5">
    <name type="scientific">Luteolibacter flavescens</name>
    <dbReference type="NCBI Taxonomy" id="1859460"/>
    <lineage>
        <taxon>Bacteria</taxon>
        <taxon>Pseudomonadati</taxon>
        <taxon>Verrucomicrobiota</taxon>
        <taxon>Verrucomicrobiia</taxon>
        <taxon>Verrucomicrobiales</taxon>
        <taxon>Verrucomicrobiaceae</taxon>
        <taxon>Luteolibacter</taxon>
    </lineage>
</organism>
<dbReference type="PANTHER" id="PTHR33175:SF2">
    <property type="entry name" value="INTEGRATION HOST FACTOR SUBUNIT ALPHA"/>
    <property type="match status" value="1"/>
</dbReference>
<dbReference type="Pfam" id="PF00216">
    <property type="entry name" value="Bac_DNA_binding"/>
    <property type="match status" value="1"/>
</dbReference>
<proteinExistence type="inferred from homology"/>
<dbReference type="Gene3D" id="4.10.520.10">
    <property type="entry name" value="IHF-like DNA-binding proteins"/>
    <property type="match status" value="1"/>
</dbReference>
<gene>
    <name evidence="4" type="ORF">OKA04_10350</name>
</gene>
<dbReference type="SUPFAM" id="SSF47729">
    <property type="entry name" value="IHF-like DNA-binding proteins"/>
    <property type="match status" value="1"/>
</dbReference>
<dbReference type="PANTHER" id="PTHR33175">
    <property type="entry name" value="DNA-BINDING PROTEIN HU"/>
    <property type="match status" value="1"/>
</dbReference>
<evidence type="ECO:0000313" key="4">
    <source>
        <dbReference type="EMBL" id="MCW1885128.1"/>
    </source>
</evidence>
<keyword evidence="2" id="KW-0238">DNA-binding</keyword>
<dbReference type="EMBL" id="JAPDDS010000005">
    <property type="protein sequence ID" value="MCW1885128.1"/>
    <property type="molecule type" value="Genomic_DNA"/>
</dbReference>
<dbReference type="PRINTS" id="PR01727">
    <property type="entry name" value="DNABINDINGHU"/>
</dbReference>
<name>A0ABT3FNH4_9BACT</name>
<dbReference type="InterPro" id="IPR000119">
    <property type="entry name" value="Hist_DNA-bd"/>
</dbReference>